<reference evidence="2" key="1">
    <citation type="submission" date="2023-06" db="EMBL/GenBank/DDBJ databases">
        <title>Survivors Of The Sea: Transcriptome response of Skeletonema marinoi to long-term dormancy.</title>
        <authorList>
            <person name="Pinder M.I.M."/>
            <person name="Kourtchenko O."/>
            <person name="Robertson E.K."/>
            <person name="Larsson T."/>
            <person name="Maumus F."/>
            <person name="Osuna-Cruz C.M."/>
            <person name="Vancaester E."/>
            <person name="Stenow R."/>
            <person name="Vandepoele K."/>
            <person name="Ploug H."/>
            <person name="Bruchert V."/>
            <person name="Godhe A."/>
            <person name="Topel M."/>
        </authorList>
    </citation>
    <scope>NUCLEOTIDE SEQUENCE</scope>
    <source>
        <strain evidence="2">R05AC</strain>
    </source>
</reference>
<dbReference type="EMBL" id="JATAAI010000010">
    <property type="protein sequence ID" value="KAK1743066.1"/>
    <property type="molecule type" value="Genomic_DNA"/>
</dbReference>
<protein>
    <submittedName>
        <fullName evidence="2">Uncharacterized protein</fullName>
    </submittedName>
</protein>
<gene>
    <name evidence="2" type="ORF">QTG54_006663</name>
</gene>
<organism evidence="2 3">
    <name type="scientific">Skeletonema marinoi</name>
    <dbReference type="NCBI Taxonomy" id="267567"/>
    <lineage>
        <taxon>Eukaryota</taxon>
        <taxon>Sar</taxon>
        <taxon>Stramenopiles</taxon>
        <taxon>Ochrophyta</taxon>
        <taxon>Bacillariophyta</taxon>
        <taxon>Coscinodiscophyceae</taxon>
        <taxon>Thalassiosirophycidae</taxon>
        <taxon>Thalassiosirales</taxon>
        <taxon>Skeletonemataceae</taxon>
        <taxon>Skeletonema</taxon>
        <taxon>Skeletonema marinoi-dohrnii complex</taxon>
    </lineage>
</organism>
<dbReference type="AlphaFoldDB" id="A0AAD9DCZ2"/>
<feature type="chain" id="PRO_5042151495" evidence="1">
    <location>
        <begin position="18"/>
        <end position="151"/>
    </location>
</feature>
<evidence type="ECO:0000313" key="3">
    <source>
        <dbReference type="Proteomes" id="UP001224775"/>
    </source>
</evidence>
<comment type="caution">
    <text evidence="2">The sequence shown here is derived from an EMBL/GenBank/DDBJ whole genome shotgun (WGS) entry which is preliminary data.</text>
</comment>
<accession>A0AAD9DCZ2</accession>
<evidence type="ECO:0000313" key="2">
    <source>
        <dbReference type="EMBL" id="KAK1743066.1"/>
    </source>
</evidence>
<name>A0AAD9DCZ2_9STRA</name>
<feature type="signal peptide" evidence="1">
    <location>
        <begin position="1"/>
        <end position="17"/>
    </location>
</feature>
<sequence length="151" mass="16307">MKIQAALLLSTLAITTAFAPIGSTTTNNSSTQLRAEIGETGIAFENVAREWRCKYTAGPSGGPGDSDSLKECQALLSEYLPKLKELPGAKVTRQVCGGCLDFKVSIVQPLEEHGAWAEANYEPLESEFLERLKGIEGVSQVETQEITFEAL</sequence>
<keyword evidence="1" id="KW-0732">Signal</keyword>
<keyword evidence="3" id="KW-1185">Reference proteome</keyword>
<proteinExistence type="predicted"/>
<evidence type="ECO:0000256" key="1">
    <source>
        <dbReference type="SAM" id="SignalP"/>
    </source>
</evidence>
<dbReference type="Proteomes" id="UP001224775">
    <property type="component" value="Unassembled WGS sequence"/>
</dbReference>